<evidence type="ECO:0000313" key="1">
    <source>
        <dbReference type="EMBL" id="MDI9256314.1"/>
    </source>
</evidence>
<dbReference type="EMBL" id="JASGBP010000001">
    <property type="protein sequence ID" value="MDI9256314.1"/>
    <property type="molecule type" value="Genomic_DNA"/>
</dbReference>
<dbReference type="Proteomes" id="UP001230035">
    <property type="component" value="Unassembled WGS sequence"/>
</dbReference>
<evidence type="ECO:0000313" key="2">
    <source>
        <dbReference type="Proteomes" id="UP001230035"/>
    </source>
</evidence>
<dbReference type="RefSeq" id="WP_283237993.1">
    <property type="nucleotide sequence ID" value="NZ_JASGBP010000001.1"/>
</dbReference>
<comment type="caution">
    <text evidence="1">The sequence shown here is derived from an EMBL/GenBank/DDBJ whole genome shotgun (WGS) entry which is preliminary data.</text>
</comment>
<accession>A0ABT6XMK6</accession>
<reference evidence="1 2" key="1">
    <citation type="submission" date="2023-05" db="EMBL/GenBank/DDBJ databases">
        <title>Flavobacterium sedimenti sp. nov., isolated from the sediment.</title>
        <authorList>
            <person name="Wu N."/>
        </authorList>
    </citation>
    <scope>NUCLEOTIDE SEQUENCE [LARGE SCALE GENOMIC DNA]</scope>
    <source>
        <strain evidence="1 2">YZ-48</strain>
    </source>
</reference>
<protein>
    <recommendedName>
        <fullName evidence="3">Holin</fullName>
    </recommendedName>
</protein>
<gene>
    <name evidence="1" type="ORF">QHT84_02680</name>
</gene>
<organism evidence="1 2">
    <name type="scientific">Flavobacterium sedimenticola</name>
    <dbReference type="NCBI Taxonomy" id="3043286"/>
    <lineage>
        <taxon>Bacteria</taxon>
        <taxon>Pseudomonadati</taxon>
        <taxon>Bacteroidota</taxon>
        <taxon>Flavobacteriia</taxon>
        <taxon>Flavobacteriales</taxon>
        <taxon>Flavobacteriaceae</taxon>
        <taxon>Flavobacterium</taxon>
    </lineage>
</organism>
<name>A0ABT6XMK6_9FLAO</name>
<keyword evidence="2" id="KW-1185">Reference proteome</keyword>
<sequence length="79" mass="8587">MSNLFSLNWLDVGKACLLFLLSLIVGFLLQSFEAGVFPSWEAILANLKVSAIATGAYLIKNFLTPNTGVPLARDDLSKK</sequence>
<proteinExistence type="predicted"/>
<evidence type="ECO:0008006" key="3">
    <source>
        <dbReference type="Google" id="ProtNLM"/>
    </source>
</evidence>